<keyword evidence="2" id="KW-1003">Cell membrane</keyword>
<feature type="transmembrane region" description="Helical" evidence="6">
    <location>
        <begin position="448"/>
        <end position="466"/>
    </location>
</feature>
<dbReference type="EMBL" id="JH393257">
    <property type="protein sequence ID" value="EHJ93693.1"/>
    <property type="molecule type" value="Genomic_DNA"/>
</dbReference>
<feature type="transmembrane region" description="Helical" evidence="6">
    <location>
        <begin position="311"/>
        <end position="336"/>
    </location>
</feature>
<feature type="transmembrane region" description="Helical" evidence="6">
    <location>
        <begin position="182"/>
        <end position="207"/>
    </location>
</feature>
<feature type="transmembrane region" description="Helical" evidence="6">
    <location>
        <begin position="267"/>
        <end position="291"/>
    </location>
</feature>
<feature type="transmembrane region" description="Helical" evidence="6">
    <location>
        <begin position="384"/>
        <end position="402"/>
    </location>
</feature>
<evidence type="ECO:0000256" key="5">
    <source>
        <dbReference type="ARBA" id="ARBA00023136"/>
    </source>
</evidence>
<evidence type="ECO:0000256" key="6">
    <source>
        <dbReference type="SAM" id="Phobius"/>
    </source>
</evidence>
<evidence type="ECO:0000256" key="4">
    <source>
        <dbReference type="ARBA" id="ARBA00022989"/>
    </source>
</evidence>
<dbReference type="GO" id="GO:0022857">
    <property type="term" value="F:transmembrane transporter activity"/>
    <property type="evidence" value="ECO:0007669"/>
    <property type="project" value="InterPro"/>
</dbReference>
<evidence type="ECO:0000313" key="8">
    <source>
        <dbReference type="Proteomes" id="UP000005756"/>
    </source>
</evidence>
<dbReference type="AlphaFoldDB" id="A0A7U9C1Y1"/>
<feature type="transmembrane region" description="Helical" evidence="6">
    <location>
        <begin position="227"/>
        <end position="246"/>
    </location>
</feature>
<dbReference type="NCBIfam" id="TIGR00908">
    <property type="entry name" value="2A0305"/>
    <property type="match status" value="1"/>
</dbReference>
<comment type="subcellular location">
    <subcellularLocation>
        <location evidence="1">Cell membrane</location>
        <topology evidence="1">Multi-pass membrane protein</topology>
    </subcellularLocation>
</comment>
<dbReference type="PANTHER" id="PTHR42770:SF7">
    <property type="entry name" value="MEMBRANE PROTEIN"/>
    <property type="match status" value="1"/>
</dbReference>
<evidence type="ECO:0000313" key="7">
    <source>
        <dbReference type="EMBL" id="EHJ93693.1"/>
    </source>
</evidence>
<keyword evidence="3 6" id="KW-0812">Transmembrane</keyword>
<dbReference type="Pfam" id="PF13520">
    <property type="entry name" value="AA_permease_2"/>
    <property type="match status" value="1"/>
</dbReference>
<reference evidence="7 8" key="1">
    <citation type="submission" date="2011-10" db="EMBL/GenBank/DDBJ databases">
        <authorList>
            <person name="Quillaguamn J."/>
            <person name="Guzmn D."/>
            <person name="Balderrama-Subieta A."/>
            <person name="Cardona-Ortuo C."/>
            <person name="Guevara-Martnez M."/>
            <person name="Callisaya-Quispe N."/>
        </authorList>
    </citation>
    <scope>NUCLEOTIDE SEQUENCE [LARGE SCALE GENOMIC DNA]</scope>
    <source>
        <strain evidence="7 8">LC1</strain>
    </source>
</reference>
<dbReference type="Proteomes" id="UP000005756">
    <property type="component" value="Unassembled WGS sequence"/>
</dbReference>
<feature type="transmembrane region" description="Helical" evidence="6">
    <location>
        <begin position="76"/>
        <end position="98"/>
    </location>
</feature>
<dbReference type="InterPro" id="IPR050367">
    <property type="entry name" value="APC_superfamily"/>
</dbReference>
<keyword evidence="4 6" id="KW-1133">Transmembrane helix</keyword>
<evidence type="ECO:0000256" key="1">
    <source>
        <dbReference type="ARBA" id="ARBA00004651"/>
    </source>
</evidence>
<organism evidence="7 8">
    <name type="scientific">Vreelandella boliviensis LC1</name>
    <dbReference type="NCBI Taxonomy" id="1072583"/>
    <lineage>
        <taxon>Bacteria</taxon>
        <taxon>Pseudomonadati</taxon>
        <taxon>Pseudomonadota</taxon>
        <taxon>Gammaproteobacteria</taxon>
        <taxon>Oceanospirillales</taxon>
        <taxon>Halomonadaceae</taxon>
        <taxon>Vreelandella</taxon>
    </lineage>
</organism>
<protein>
    <recommendedName>
        <fullName evidence="9">Ethanolamine permease</fullName>
    </recommendedName>
</protein>
<feature type="transmembrane region" description="Helical" evidence="6">
    <location>
        <begin position="48"/>
        <end position="70"/>
    </location>
</feature>
<evidence type="ECO:0008006" key="9">
    <source>
        <dbReference type="Google" id="ProtNLM"/>
    </source>
</evidence>
<feature type="transmembrane region" description="Helical" evidence="6">
    <location>
        <begin position="124"/>
        <end position="149"/>
    </location>
</feature>
<gene>
    <name evidence="7" type="ORF">KUC_0643</name>
</gene>
<feature type="transmembrane region" description="Helical" evidence="6">
    <location>
        <begin position="423"/>
        <end position="442"/>
    </location>
</feature>
<dbReference type="InterPro" id="IPR004757">
    <property type="entry name" value="EtNH_permease"/>
</dbReference>
<dbReference type="PIRSF" id="PIRSF006060">
    <property type="entry name" value="AA_transporter"/>
    <property type="match status" value="1"/>
</dbReference>
<feature type="transmembrane region" description="Helical" evidence="6">
    <location>
        <begin position="155"/>
        <end position="175"/>
    </location>
</feature>
<feature type="transmembrane region" description="Helical" evidence="6">
    <location>
        <begin position="361"/>
        <end position="378"/>
    </location>
</feature>
<proteinExistence type="predicted"/>
<keyword evidence="5 6" id="KW-0472">Membrane</keyword>
<dbReference type="PANTHER" id="PTHR42770">
    <property type="entry name" value="AMINO ACID TRANSPORTER-RELATED"/>
    <property type="match status" value="1"/>
</dbReference>
<evidence type="ECO:0000256" key="2">
    <source>
        <dbReference type="ARBA" id="ARBA00022475"/>
    </source>
</evidence>
<dbReference type="Gene3D" id="1.20.1740.10">
    <property type="entry name" value="Amino acid/polyamine transporter I"/>
    <property type="match status" value="1"/>
</dbReference>
<dbReference type="GO" id="GO:0005886">
    <property type="term" value="C:plasma membrane"/>
    <property type="evidence" value="ECO:0007669"/>
    <property type="project" value="UniProtKB-SubCell"/>
</dbReference>
<evidence type="ECO:0000256" key="3">
    <source>
        <dbReference type="ARBA" id="ARBA00022692"/>
    </source>
</evidence>
<dbReference type="InterPro" id="IPR002293">
    <property type="entry name" value="AA/rel_permease1"/>
</dbReference>
<sequence>MERSKQPIAQHAADDTFVPHHEGKMMTQPSVDKAYLAKRQLRKGTAGWMLLAGLGVSYVISGDFAGWNFGIAEAGWGGFAIAACLMAVMYLALVLSLAEMSAAIPAAGGGYSFARQAMGPAGGYLTGLAVLIEYALAPAAIVIFIGAAVESLLGINGPLVYLLFYAIFIGIHLAGVGEALKVMMVISGLAVFAIIATAVALIGSFDAANLFDIAPTDAAGASTFMPFGWYGIWAALPFGMWLFLAVEGVPLAAEEAKDPARDMPKGIIGAMLFLLFTALLVVVLLAGAAGAEMIGQSGVPLVDALNAAGNPTLATLVNVLGLAGLIASFFSIIYGYSRLVFALSRAGYLPKQLSLTSERKVPYLALIVPGVFGFLVSLSGEGDLMLGMAVVGATISYALMALSHIMLRVKQPDLPRPYKTPGGVVTSSIALVLALVALTGVYAFDPRAFNYTIVLFIAGAAYYFLYSKNHLVAKTAEEEFALVSTSPEELDGSEAAPAAAKL</sequence>
<accession>A0A7U9C1Y1</accession>
<name>A0A7U9C1Y1_9GAMM</name>